<evidence type="ECO:0000313" key="2">
    <source>
        <dbReference type="EMBL" id="KAA6437059.1"/>
    </source>
</evidence>
<gene>
    <name evidence="2" type="ORF">FEM33_20280</name>
</gene>
<evidence type="ECO:0000256" key="1">
    <source>
        <dbReference type="SAM" id="Phobius"/>
    </source>
</evidence>
<keyword evidence="1" id="KW-1133">Transmembrane helix</keyword>
<protein>
    <submittedName>
        <fullName evidence="2">Uncharacterized protein</fullName>
    </submittedName>
</protein>
<reference evidence="2 3" key="1">
    <citation type="submission" date="2019-05" db="EMBL/GenBank/DDBJ databases">
        <authorList>
            <person name="Qu J.-H."/>
        </authorList>
    </citation>
    <scope>NUCLEOTIDE SEQUENCE [LARGE SCALE GENOMIC DNA]</scope>
    <source>
        <strain evidence="2 3">NS28</strain>
    </source>
</reference>
<dbReference type="Proteomes" id="UP000323994">
    <property type="component" value="Unassembled WGS sequence"/>
</dbReference>
<dbReference type="AlphaFoldDB" id="A0A5M8QLV3"/>
<keyword evidence="3" id="KW-1185">Reference proteome</keyword>
<keyword evidence="1" id="KW-0812">Transmembrane</keyword>
<proteinExistence type="predicted"/>
<comment type="caution">
    <text evidence="2">The sequence shown here is derived from an EMBL/GenBank/DDBJ whole genome shotgun (WGS) entry which is preliminary data.</text>
</comment>
<dbReference type="RefSeq" id="WP_139013817.1">
    <property type="nucleotide sequence ID" value="NZ_VBSN01000059.1"/>
</dbReference>
<organism evidence="2 3">
    <name type="scientific">Dyadobacter flavalbus</name>
    <dbReference type="NCBI Taxonomy" id="2579942"/>
    <lineage>
        <taxon>Bacteria</taxon>
        <taxon>Pseudomonadati</taxon>
        <taxon>Bacteroidota</taxon>
        <taxon>Cytophagia</taxon>
        <taxon>Cytophagales</taxon>
        <taxon>Spirosomataceae</taxon>
        <taxon>Dyadobacter</taxon>
    </lineage>
</organism>
<accession>A0A5M8QLV3</accession>
<evidence type="ECO:0000313" key="3">
    <source>
        <dbReference type="Proteomes" id="UP000323994"/>
    </source>
</evidence>
<dbReference type="EMBL" id="VBSN01000059">
    <property type="protein sequence ID" value="KAA6437059.1"/>
    <property type="molecule type" value="Genomic_DNA"/>
</dbReference>
<name>A0A5M8QLV3_9BACT</name>
<sequence>MQEVNQEYLNRIKGRYTEKYATVMDDWTAIILHEVNEAVTLLRQENSSKLSESIQEISAASEKITGQVHQVRFDNKQEAFFYGLGNHLLYGLTGILGICSIIWIYTTEKDFSERREFVNQHPSIEKFKNIYLNGKTISQNGYEFLVVEPIEGDKVEFARNYLYDKKNNRVLIPIRRE</sequence>
<keyword evidence="1" id="KW-0472">Membrane</keyword>
<feature type="transmembrane region" description="Helical" evidence="1">
    <location>
        <begin position="88"/>
        <end position="106"/>
    </location>
</feature>
<dbReference type="OrthoDB" id="946311at2"/>